<reference evidence="3 4" key="1">
    <citation type="journal article" date="2021" name="Commun. Biol.">
        <title>The genome of Shorea leprosula (Dipterocarpaceae) highlights the ecological relevance of drought in aseasonal tropical rainforests.</title>
        <authorList>
            <person name="Ng K.K.S."/>
            <person name="Kobayashi M.J."/>
            <person name="Fawcett J.A."/>
            <person name="Hatakeyama M."/>
            <person name="Paape T."/>
            <person name="Ng C.H."/>
            <person name="Ang C.C."/>
            <person name="Tnah L.H."/>
            <person name="Lee C.T."/>
            <person name="Nishiyama T."/>
            <person name="Sese J."/>
            <person name="O'Brien M.J."/>
            <person name="Copetti D."/>
            <person name="Mohd Noor M.I."/>
            <person name="Ong R.C."/>
            <person name="Putra M."/>
            <person name="Sireger I.Z."/>
            <person name="Indrioko S."/>
            <person name="Kosugi Y."/>
            <person name="Izuno A."/>
            <person name="Isagi Y."/>
            <person name="Lee S.L."/>
            <person name="Shimizu K.K."/>
        </authorList>
    </citation>
    <scope>NUCLEOTIDE SEQUENCE [LARGE SCALE GENOMIC DNA]</scope>
    <source>
        <strain evidence="3">214</strain>
    </source>
</reference>
<evidence type="ECO:0000313" key="3">
    <source>
        <dbReference type="EMBL" id="GKV22316.1"/>
    </source>
</evidence>
<feature type="signal peptide" evidence="1">
    <location>
        <begin position="1"/>
        <end position="23"/>
    </location>
</feature>
<keyword evidence="1" id="KW-0732">Signal</keyword>
<name>A0AAV5KCL2_9ROSI</name>
<dbReference type="EMBL" id="BPVZ01000059">
    <property type="protein sequence ID" value="GKV22316.1"/>
    <property type="molecule type" value="Genomic_DNA"/>
</dbReference>
<dbReference type="InterPro" id="IPR036908">
    <property type="entry name" value="RlpA-like_sf"/>
</dbReference>
<dbReference type="InterPro" id="IPR009009">
    <property type="entry name" value="RlpA-like_DPBB"/>
</dbReference>
<dbReference type="CDD" id="cd22269">
    <property type="entry name" value="DPBB_EG45-like"/>
    <property type="match status" value="1"/>
</dbReference>
<gene>
    <name evidence="3" type="ORF">SLEP1_g32197</name>
</gene>
<accession>A0AAV5KCL2</accession>
<dbReference type="Pfam" id="PF03330">
    <property type="entry name" value="DPBB_1"/>
    <property type="match status" value="1"/>
</dbReference>
<dbReference type="AlphaFoldDB" id="A0AAV5KCL2"/>
<organism evidence="3 4">
    <name type="scientific">Rubroshorea leprosula</name>
    <dbReference type="NCBI Taxonomy" id="152421"/>
    <lineage>
        <taxon>Eukaryota</taxon>
        <taxon>Viridiplantae</taxon>
        <taxon>Streptophyta</taxon>
        <taxon>Embryophyta</taxon>
        <taxon>Tracheophyta</taxon>
        <taxon>Spermatophyta</taxon>
        <taxon>Magnoliopsida</taxon>
        <taxon>eudicotyledons</taxon>
        <taxon>Gunneridae</taxon>
        <taxon>Pentapetalae</taxon>
        <taxon>rosids</taxon>
        <taxon>malvids</taxon>
        <taxon>Malvales</taxon>
        <taxon>Dipterocarpaceae</taxon>
        <taxon>Rubroshorea</taxon>
    </lineage>
</organism>
<dbReference type="PANTHER" id="PTHR47295">
    <property type="entry name" value="EG45-LIKE DOMAIN CONTAINING PROTEIN 1-RELATED"/>
    <property type="match status" value="1"/>
</dbReference>
<dbReference type="GO" id="GO:0048046">
    <property type="term" value="C:apoplast"/>
    <property type="evidence" value="ECO:0007669"/>
    <property type="project" value="InterPro"/>
</dbReference>
<evidence type="ECO:0000259" key="2">
    <source>
        <dbReference type="PROSITE" id="PS50842"/>
    </source>
</evidence>
<dbReference type="Gene3D" id="2.40.40.10">
    <property type="entry name" value="RlpA-like domain"/>
    <property type="match status" value="1"/>
</dbReference>
<dbReference type="InterPro" id="IPR044206">
    <property type="entry name" value="EGC1/2"/>
</dbReference>
<dbReference type="PROSITE" id="PS50842">
    <property type="entry name" value="EXPANSIN_EG45"/>
    <property type="match status" value="1"/>
</dbReference>
<evidence type="ECO:0000313" key="4">
    <source>
        <dbReference type="Proteomes" id="UP001054252"/>
    </source>
</evidence>
<dbReference type="GO" id="GO:0009627">
    <property type="term" value="P:systemic acquired resistance"/>
    <property type="evidence" value="ECO:0007669"/>
    <property type="project" value="InterPro"/>
</dbReference>
<feature type="domain" description="Expansin-like EG45" evidence="2">
    <location>
        <begin position="26"/>
        <end position="132"/>
    </location>
</feature>
<comment type="caution">
    <text evidence="3">The sequence shown here is derived from an EMBL/GenBank/DDBJ whole genome shotgun (WGS) entry which is preliminary data.</text>
</comment>
<proteinExistence type="predicted"/>
<dbReference type="InterPro" id="IPR007112">
    <property type="entry name" value="Expansin/allergen_DPBB_dom"/>
</dbReference>
<protein>
    <recommendedName>
        <fullName evidence="2">Expansin-like EG45 domain-containing protein</fullName>
    </recommendedName>
</protein>
<dbReference type="SUPFAM" id="SSF50685">
    <property type="entry name" value="Barwin-like endoglucanases"/>
    <property type="match status" value="1"/>
</dbReference>
<keyword evidence="4" id="KW-1185">Reference proteome</keyword>
<dbReference type="PANTHER" id="PTHR47295:SF5">
    <property type="entry name" value="EG45-LIKE DOMAIN CONTAINING PROTEIN 2"/>
    <property type="match status" value="1"/>
</dbReference>
<feature type="chain" id="PRO_5043416835" description="Expansin-like EG45 domain-containing protein" evidence="1">
    <location>
        <begin position="24"/>
        <end position="132"/>
    </location>
</feature>
<sequence>MGMGMHVILMWSLAFFFASAVYAREGDAVYYEPPYTPSACYQMQDKGQWVAGVRDELWENRAACGRNYRVKCIGAAFGNGNPCKQQQGNGVEVQVVDYCRAPCNGIINLSQDAFNKIADLKAGRIKVQFDQI</sequence>
<evidence type="ECO:0000256" key="1">
    <source>
        <dbReference type="SAM" id="SignalP"/>
    </source>
</evidence>
<dbReference type="Proteomes" id="UP001054252">
    <property type="component" value="Unassembled WGS sequence"/>
</dbReference>